<accession>A0A2J8AK28</accession>
<keyword evidence="3" id="KW-1185">Reference proteome</keyword>
<dbReference type="Proteomes" id="UP000236333">
    <property type="component" value="Unassembled WGS sequence"/>
</dbReference>
<sequence length="194" mass="21699">MAQGGVNAFTTTVRLASCRAVQPYCGREREEFRLVDIVAAALSLWVASATLRQFQLRALRHLRLQLSHAPRLLKAAAQPSLALPVTHLLRRCCRQLLTSRRGLLLGPQQCHLASWVGQRRPKRPQDSRVAERGHNRGGHQLRQLRRSAAEPLGPLGMRSRRVASPCCRTAYTAGTDPLLAVRLRRGQLSRQRAL</sequence>
<gene>
    <name evidence="2" type="ORF">TSOC_000215</name>
</gene>
<dbReference type="AlphaFoldDB" id="A0A2J8AK28"/>
<name>A0A2J8AK28_9CHLO</name>
<evidence type="ECO:0000313" key="3">
    <source>
        <dbReference type="Proteomes" id="UP000236333"/>
    </source>
</evidence>
<evidence type="ECO:0000256" key="1">
    <source>
        <dbReference type="SAM" id="MobiDB-lite"/>
    </source>
</evidence>
<evidence type="ECO:0000313" key="2">
    <source>
        <dbReference type="EMBL" id="PNH12860.1"/>
    </source>
</evidence>
<feature type="compositionally biased region" description="Basic residues" evidence="1">
    <location>
        <begin position="135"/>
        <end position="145"/>
    </location>
</feature>
<feature type="compositionally biased region" description="Basic and acidic residues" evidence="1">
    <location>
        <begin position="123"/>
        <end position="134"/>
    </location>
</feature>
<feature type="region of interest" description="Disordered" evidence="1">
    <location>
        <begin position="116"/>
        <end position="155"/>
    </location>
</feature>
<organism evidence="2 3">
    <name type="scientific">Tetrabaena socialis</name>
    <dbReference type="NCBI Taxonomy" id="47790"/>
    <lineage>
        <taxon>Eukaryota</taxon>
        <taxon>Viridiplantae</taxon>
        <taxon>Chlorophyta</taxon>
        <taxon>core chlorophytes</taxon>
        <taxon>Chlorophyceae</taxon>
        <taxon>CS clade</taxon>
        <taxon>Chlamydomonadales</taxon>
        <taxon>Tetrabaenaceae</taxon>
        <taxon>Tetrabaena</taxon>
    </lineage>
</organism>
<reference evidence="2 3" key="1">
    <citation type="journal article" date="2017" name="Mol. Biol. Evol.">
        <title>The 4-celled Tetrabaena socialis nuclear genome reveals the essential components for genetic control of cell number at the origin of multicellularity in the volvocine lineage.</title>
        <authorList>
            <person name="Featherston J."/>
            <person name="Arakaki Y."/>
            <person name="Hanschen E.R."/>
            <person name="Ferris P.J."/>
            <person name="Michod R.E."/>
            <person name="Olson B.J.S.C."/>
            <person name="Nozaki H."/>
            <person name="Durand P.M."/>
        </authorList>
    </citation>
    <scope>NUCLEOTIDE SEQUENCE [LARGE SCALE GENOMIC DNA]</scope>
    <source>
        <strain evidence="2 3">NIES-571</strain>
    </source>
</reference>
<proteinExistence type="predicted"/>
<protein>
    <submittedName>
        <fullName evidence="2">Uncharacterized protein</fullName>
    </submittedName>
</protein>
<dbReference type="EMBL" id="PGGS01000003">
    <property type="protein sequence ID" value="PNH12860.1"/>
    <property type="molecule type" value="Genomic_DNA"/>
</dbReference>
<comment type="caution">
    <text evidence="2">The sequence shown here is derived from an EMBL/GenBank/DDBJ whole genome shotgun (WGS) entry which is preliminary data.</text>
</comment>